<keyword evidence="3" id="KW-1185">Reference proteome</keyword>
<dbReference type="Pfam" id="PF00531">
    <property type="entry name" value="Death"/>
    <property type="match status" value="1"/>
</dbReference>
<protein>
    <submittedName>
        <fullName evidence="4">Uncharacterized protein LOC110975361 isoform X2</fullName>
    </submittedName>
</protein>
<dbReference type="InterPro" id="IPR032675">
    <property type="entry name" value="LRR_dom_sf"/>
</dbReference>
<accession>A0A8B7XU14</accession>
<feature type="domain" description="Death" evidence="2">
    <location>
        <begin position="40"/>
        <end position="110"/>
    </location>
</feature>
<dbReference type="Gene3D" id="1.10.533.10">
    <property type="entry name" value="Death Domain, Fas"/>
    <property type="match status" value="1"/>
</dbReference>
<dbReference type="CDD" id="cd01670">
    <property type="entry name" value="Death"/>
    <property type="match status" value="1"/>
</dbReference>
<proteinExistence type="predicted"/>
<dbReference type="Proteomes" id="UP000694845">
    <property type="component" value="Unplaced"/>
</dbReference>
<reference evidence="4" key="1">
    <citation type="submission" date="2025-08" db="UniProtKB">
        <authorList>
            <consortium name="RefSeq"/>
        </authorList>
    </citation>
    <scope>IDENTIFICATION</scope>
</reference>
<dbReference type="RefSeq" id="XP_022083495.1">
    <property type="nucleotide sequence ID" value="XM_022227803.1"/>
</dbReference>
<dbReference type="PANTHER" id="PTHR46312">
    <property type="entry name" value="NACHT DOMAIN-CONTAINING PROTEIN"/>
    <property type="match status" value="1"/>
</dbReference>
<name>A0A8B7XU14_ACAPL</name>
<dbReference type="SUPFAM" id="SSF47986">
    <property type="entry name" value="DEATH domain"/>
    <property type="match status" value="1"/>
</dbReference>
<evidence type="ECO:0000313" key="4">
    <source>
        <dbReference type="RefSeq" id="XP_022083495.1"/>
    </source>
</evidence>
<dbReference type="SUPFAM" id="SSF52047">
    <property type="entry name" value="RNI-like"/>
    <property type="match status" value="1"/>
</dbReference>
<evidence type="ECO:0000313" key="3">
    <source>
        <dbReference type="Proteomes" id="UP000694845"/>
    </source>
</evidence>
<evidence type="ECO:0000259" key="2">
    <source>
        <dbReference type="PROSITE" id="PS50017"/>
    </source>
</evidence>
<dbReference type="GO" id="GO:0007165">
    <property type="term" value="P:signal transduction"/>
    <property type="evidence" value="ECO:0007669"/>
    <property type="project" value="InterPro"/>
</dbReference>
<dbReference type="PANTHER" id="PTHR46312:SF2">
    <property type="entry name" value="NUCLEOTIDE-BINDING OLIGOMERIZATION DOMAIN-CONTAINING PROTEIN 2-LIKE"/>
    <property type="match status" value="1"/>
</dbReference>
<evidence type="ECO:0000256" key="1">
    <source>
        <dbReference type="SAM" id="MobiDB-lite"/>
    </source>
</evidence>
<dbReference type="InterPro" id="IPR000488">
    <property type="entry name" value="Death_dom"/>
</dbReference>
<dbReference type="AlphaFoldDB" id="A0A8B7XU14"/>
<feature type="region of interest" description="Disordered" evidence="1">
    <location>
        <begin position="1"/>
        <end position="28"/>
    </location>
</feature>
<organism evidence="3 4">
    <name type="scientific">Acanthaster planci</name>
    <name type="common">Crown-of-thorns starfish</name>
    <dbReference type="NCBI Taxonomy" id="133434"/>
    <lineage>
        <taxon>Eukaryota</taxon>
        <taxon>Metazoa</taxon>
        <taxon>Echinodermata</taxon>
        <taxon>Eleutherozoa</taxon>
        <taxon>Asterozoa</taxon>
        <taxon>Asteroidea</taxon>
        <taxon>Valvatacea</taxon>
        <taxon>Valvatida</taxon>
        <taxon>Acanthasteridae</taxon>
        <taxon>Acanthaster</taxon>
    </lineage>
</organism>
<dbReference type="PROSITE" id="PS50017">
    <property type="entry name" value="DEATH_DOMAIN"/>
    <property type="match status" value="1"/>
</dbReference>
<sequence>MADWDGGESRGEWKRRRHQAPGELDDNTLHSISAQIHAGEWRGLATRLGFSPAEISDFTSHYAYTTDQIYHMLVSWRTKHSDDASQREALSKALWEVGNTYLADELSEHSTSDEQSQDVSDLCEKEMKTHYSKRDLSRHNLGDTAASWCQHVKQCKTLQELRLRECSLTGQDMVHVAGSLRDLPNLVGLYLTNNNLGGTAAVWCEQLKKCKALRTLNLHCCELSQKEKILIKKSLRDLKKKGLLIL</sequence>
<gene>
    <name evidence="4" type="primary">LOC110975361</name>
</gene>
<dbReference type="GeneID" id="110975361"/>
<dbReference type="OrthoDB" id="5855206at2759"/>
<dbReference type="InterPro" id="IPR011029">
    <property type="entry name" value="DEATH-like_dom_sf"/>
</dbReference>
<dbReference type="Gene3D" id="3.80.10.10">
    <property type="entry name" value="Ribonuclease Inhibitor"/>
    <property type="match status" value="1"/>
</dbReference>